<keyword evidence="5 11" id="KW-0378">Hydrolase</keyword>
<evidence type="ECO:0000256" key="7">
    <source>
        <dbReference type="ARBA" id="ARBA00022989"/>
    </source>
</evidence>
<keyword evidence="4 11" id="KW-0812">Transmembrane</keyword>
<comment type="pathway">
    <text evidence="2 11">Protein modification; protein glycosylation.</text>
</comment>
<keyword evidence="8 11" id="KW-0472">Membrane</keyword>
<evidence type="ECO:0000313" key="14">
    <source>
        <dbReference type="Proteomes" id="UP000799439"/>
    </source>
</evidence>
<dbReference type="EC" id="3.6.1.43" evidence="11"/>
<dbReference type="InterPro" id="IPR036938">
    <property type="entry name" value="PAP2/HPO_sf"/>
</dbReference>
<evidence type="ECO:0000256" key="4">
    <source>
        <dbReference type="ARBA" id="ARBA00022692"/>
    </source>
</evidence>
<feature type="domain" description="Phosphatidic acid phosphatase type 2/haloperoxidase" evidence="12">
    <location>
        <begin position="52"/>
        <end position="174"/>
    </location>
</feature>
<reference evidence="13" key="1">
    <citation type="journal article" date="2020" name="Stud. Mycol.">
        <title>101 Dothideomycetes genomes: a test case for predicting lifestyles and emergence of pathogens.</title>
        <authorList>
            <person name="Haridas S."/>
            <person name="Albert R."/>
            <person name="Binder M."/>
            <person name="Bloem J."/>
            <person name="Labutti K."/>
            <person name="Salamov A."/>
            <person name="Andreopoulos B."/>
            <person name="Baker S."/>
            <person name="Barry K."/>
            <person name="Bills G."/>
            <person name="Bluhm B."/>
            <person name="Cannon C."/>
            <person name="Castanera R."/>
            <person name="Culley D."/>
            <person name="Daum C."/>
            <person name="Ezra D."/>
            <person name="Gonzalez J."/>
            <person name="Henrissat B."/>
            <person name="Kuo A."/>
            <person name="Liang C."/>
            <person name="Lipzen A."/>
            <person name="Lutzoni F."/>
            <person name="Magnuson J."/>
            <person name="Mondo S."/>
            <person name="Nolan M."/>
            <person name="Ohm R."/>
            <person name="Pangilinan J."/>
            <person name="Park H.-J."/>
            <person name="Ramirez L."/>
            <person name="Alfaro M."/>
            <person name="Sun H."/>
            <person name="Tritt A."/>
            <person name="Yoshinaga Y."/>
            <person name="Zwiers L.-H."/>
            <person name="Turgeon B."/>
            <person name="Goodwin S."/>
            <person name="Spatafora J."/>
            <person name="Crous P."/>
            <person name="Grigoriev I."/>
        </authorList>
    </citation>
    <scope>NUCLEOTIDE SEQUENCE</scope>
    <source>
        <strain evidence="13">CBS 260.36</strain>
    </source>
</reference>
<evidence type="ECO:0000256" key="5">
    <source>
        <dbReference type="ARBA" id="ARBA00022801"/>
    </source>
</evidence>
<feature type="transmembrane region" description="Helical" evidence="11">
    <location>
        <begin position="22"/>
        <end position="45"/>
    </location>
</feature>
<gene>
    <name evidence="13" type="ORF">K461DRAFT_275373</name>
</gene>
<evidence type="ECO:0000256" key="11">
    <source>
        <dbReference type="RuleBase" id="RU367078"/>
    </source>
</evidence>
<evidence type="ECO:0000256" key="9">
    <source>
        <dbReference type="ARBA" id="ARBA00024907"/>
    </source>
</evidence>
<comment type="caution">
    <text evidence="13">The sequence shown here is derived from an EMBL/GenBank/DDBJ whole genome shotgun (WGS) entry which is preliminary data.</text>
</comment>
<feature type="transmembrane region" description="Helical" evidence="11">
    <location>
        <begin position="131"/>
        <end position="153"/>
    </location>
</feature>
<dbReference type="GO" id="GO:0047874">
    <property type="term" value="F:dolichyldiphosphatase activity"/>
    <property type="evidence" value="ECO:0007669"/>
    <property type="project" value="UniProtKB-UniRule"/>
</dbReference>
<evidence type="ECO:0000256" key="10">
    <source>
        <dbReference type="ARBA" id="ARBA00047349"/>
    </source>
</evidence>
<proteinExistence type="inferred from homology"/>
<sequence length="240" mass="27281">MDDPPLASLSLTHVHYDPNDPVSYVCAYLALIPQALCITYVTLIWSTREAEVLMMFAGQMGCEAVNWVLKRWIREERPMRMNGKGYGMPSSHAQFVAFFAVSLTLFLLARHNPHAPNASKTHIPTKFWERLLLSLLVAGVCAAVAQSRIYLNYHTPKQVMVGCCAGAVIAVGWFVVTSYMRYSGWLEWILELPPVRYFRIRDLVVHEDLVAPIESDFEIQKVMLTWTSPKKLVLSVLYNC</sequence>
<comment type="subcellular location">
    <subcellularLocation>
        <location evidence="1 11">Endoplasmic reticulum membrane</location>
        <topology evidence="1 11">Multi-pass membrane protein</topology>
    </subcellularLocation>
</comment>
<dbReference type="Gene3D" id="1.20.144.10">
    <property type="entry name" value="Phosphatidic acid phosphatase type 2/haloperoxidase"/>
    <property type="match status" value="1"/>
</dbReference>
<organism evidence="13 14">
    <name type="scientific">Myriangium duriaei CBS 260.36</name>
    <dbReference type="NCBI Taxonomy" id="1168546"/>
    <lineage>
        <taxon>Eukaryota</taxon>
        <taxon>Fungi</taxon>
        <taxon>Dikarya</taxon>
        <taxon>Ascomycota</taxon>
        <taxon>Pezizomycotina</taxon>
        <taxon>Dothideomycetes</taxon>
        <taxon>Dothideomycetidae</taxon>
        <taxon>Myriangiales</taxon>
        <taxon>Myriangiaceae</taxon>
        <taxon>Myriangium</taxon>
    </lineage>
</organism>
<dbReference type="PANTHER" id="PTHR11247:SF1">
    <property type="entry name" value="DOLICHYLDIPHOSPHATASE 1"/>
    <property type="match status" value="1"/>
</dbReference>
<evidence type="ECO:0000256" key="6">
    <source>
        <dbReference type="ARBA" id="ARBA00022824"/>
    </source>
</evidence>
<dbReference type="AlphaFoldDB" id="A0A9P4JAS6"/>
<dbReference type="EMBL" id="ML996082">
    <property type="protein sequence ID" value="KAF2156250.1"/>
    <property type="molecule type" value="Genomic_DNA"/>
</dbReference>
<dbReference type="SMART" id="SM00014">
    <property type="entry name" value="acidPPc"/>
    <property type="match status" value="1"/>
</dbReference>
<dbReference type="GO" id="GO:0008610">
    <property type="term" value="P:lipid biosynthetic process"/>
    <property type="evidence" value="ECO:0007669"/>
    <property type="project" value="TreeGrafter"/>
</dbReference>
<keyword evidence="7 11" id="KW-1133">Transmembrane helix</keyword>
<feature type="transmembrane region" description="Helical" evidence="11">
    <location>
        <begin position="159"/>
        <end position="180"/>
    </location>
</feature>
<evidence type="ECO:0000259" key="12">
    <source>
        <dbReference type="SMART" id="SM00014"/>
    </source>
</evidence>
<dbReference type="GO" id="GO:0005789">
    <property type="term" value="C:endoplasmic reticulum membrane"/>
    <property type="evidence" value="ECO:0007669"/>
    <property type="project" value="UniProtKB-SubCell"/>
</dbReference>
<evidence type="ECO:0000256" key="8">
    <source>
        <dbReference type="ARBA" id="ARBA00023136"/>
    </source>
</evidence>
<dbReference type="PANTHER" id="PTHR11247">
    <property type="entry name" value="PALMITOYL-PROTEIN THIOESTERASE/DOLICHYLDIPHOSPHATASE 1"/>
    <property type="match status" value="1"/>
</dbReference>
<protein>
    <recommendedName>
        <fullName evidence="11">Dolichyldiphosphatase</fullName>
        <ecNumber evidence="11">3.6.1.43</ecNumber>
    </recommendedName>
</protein>
<comment type="catalytic activity">
    <reaction evidence="10 11">
        <text>a di-trans,poly-cis-dolichyl diphosphate + H2O = a di-trans,poly-cis-dolichyl phosphate + phosphate + H(+)</text>
        <dbReference type="Rhea" id="RHEA:14385"/>
        <dbReference type="Rhea" id="RHEA-COMP:19498"/>
        <dbReference type="Rhea" id="RHEA-COMP:19506"/>
        <dbReference type="ChEBI" id="CHEBI:15377"/>
        <dbReference type="ChEBI" id="CHEBI:15378"/>
        <dbReference type="ChEBI" id="CHEBI:43474"/>
        <dbReference type="ChEBI" id="CHEBI:57497"/>
        <dbReference type="ChEBI" id="CHEBI:57683"/>
        <dbReference type="EC" id="3.6.1.43"/>
    </reaction>
</comment>
<dbReference type="Proteomes" id="UP000799439">
    <property type="component" value="Unassembled WGS sequence"/>
</dbReference>
<feature type="transmembrane region" description="Helical" evidence="11">
    <location>
        <begin position="93"/>
        <end position="110"/>
    </location>
</feature>
<keyword evidence="6 11" id="KW-0256">Endoplasmic reticulum</keyword>
<keyword evidence="14" id="KW-1185">Reference proteome</keyword>
<evidence type="ECO:0000256" key="2">
    <source>
        <dbReference type="ARBA" id="ARBA00004922"/>
    </source>
</evidence>
<accession>A0A9P4JAS6</accession>
<dbReference type="CDD" id="cd03382">
    <property type="entry name" value="PAP2_dolichyldiphosphatase"/>
    <property type="match status" value="1"/>
</dbReference>
<name>A0A9P4JAS6_9PEZI</name>
<evidence type="ECO:0000256" key="1">
    <source>
        <dbReference type="ARBA" id="ARBA00004477"/>
    </source>
</evidence>
<dbReference type="FunFam" id="1.20.144.10:FF:000003">
    <property type="entry name" value="Dolichyldiphosphatase 1"/>
    <property type="match status" value="1"/>
</dbReference>
<evidence type="ECO:0000313" key="13">
    <source>
        <dbReference type="EMBL" id="KAF2156250.1"/>
    </source>
</evidence>
<dbReference type="OrthoDB" id="302705at2759"/>
<dbReference type="GO" id="GO:0006487">
    <property type="term" value="P:protein N-linked glycosylation"/>
    <property type="evidence" value="ECO:0007669"/>
    <property type="project" value="UniProtKB-UniRule"/>
</dbReference>
<dbReference type="InterPro" id="IPR000326">
    <property type="entry name" value="PAP2/HPO"/>
</dbReference>
<dbReference type="InterPro" id="IPR039667">
    <property type="entry name" value="Dolichyldiphosphatase_PAP2"/>
</dbReference>
<dbReference type="SUPFAM" id="SSF48317">
    <property type="entry name" value="Acid phosphatase/Vanadium-dependent haloperoxidase"/>
    <property type="match status" value="1"/>
</dbReference>
<comment type="function">
    <text evidence="9 11">Required for efficient N-glycosylation. Necessary for maintaining optimal levels of dolichol-linked oligosaccharides. Hydrolyzes dolichyl pyrophosphate at a very high rate and dolichyl monophosphate at a much lower rate. Does not act on phosphatidate.</text>
</comment>
<comment type="similarity">
    <text evidence="3 11">Belongs to the dolichyldiphosphatase family.</text>
</comment>
<evidence type="ECO:0000256" key="3">
    <source>
        <dbReference type="ARBA" id="ARBA00005518"/>
    </source>
</evidence>
<dbReference type="Pfam" id="PF01569">
    <property type="entry name" value="PAP2"/>
    <property type="match status" value="1"/>
</dbReference>